<reference evidence="2" key="1">
    <citation type="submission" date="2021-02" db="EMBL/GenBank/DDBJ databases">
        <authorList>
            <person name="Nowell W R."/>
        </authorList>
    </citation>
    <scope>NUCLEOTIDE SEQUENCE</scope>
</reference>
<organism evidence="2 3">
    <name type="scientific">Rotaria magnacalcarata</name>
    <dbReference type="NCBI Taxonomy" id="392030"/>
    <lineage>
        <taxon>Eukaryota</taxon>
        <taxon>Metazoa</taxon>
        <taxon>Spiralia</taxon>
        <taxon>Gnathifera</taxon>
        <taxon>Rotifera</taxon>
        <taxon>Eurotatoria</taxon>
        <taxon>Bdelloidea</taxon>
        <taxon>Philodinida</taxon>
        <taxon>Philodinidae</taxon>
        <taxon>Rotaria</taxon>
    </lineage>
</organism>
<evidence type="ECO:0000313" key="3">
    <source>
        <dbReference type="Proteomes" id="UP000681967"/>
    </source>
</evidence>
<name>A0A8S3ES14_9BILA</name>
<dbReference type="EMBL" id="CAJOBJ010104655">
    <property type="protein sequence ID" value="CAF4603556.1"/>
    <property type="molecule type" value="Genomic_DNA"/>
</dbReference>
<dbReference type="EMBL" id="CAJOBH010233812">
    <property type="protein sequence ID" value="CAF5081923.1"/>
    <property type="molecule type" value="Genomic_DNA"/>
</dbReference>
<feature type="non-terminal residue" evidence="2">
    <location>
        <position position="39"/>
    </location>
</feature>
<gene>
    <name evidence="2" type="ORF">BYL167_LOCUS62034</name>
    <name evidence="1" type="ORF">GIL414_LOCUS39032</name>
</gene>
<dbReference type="AlphaFoldDB" id="A0A8S3ES14"/>
<evidence type="ECO:0000313" key="2">
    <source>
        <dbReference type="EMBL" id="CAF5081923.1"/>
    </source>
</evidence>
<evidence type="ECO:0000313" key="1">
    <source>
        <dbReference type="EMBL" id="CAF4603556.1"/>
    </source>
</evidence>
<protein>
    <submittedName>
        <fullName evidence="2">Uncharacterized protein</fullName>
    </submittedName>
</protein>
<proteinExistence type="predicted"/>
<dbReference type="Proteomes" id="UP000681967">
    <property type="component" value="Unassembled WGS sequence"/>
</dbReference>
<dbReference type="Proteomes" id="UP000681720">
    <property type="component" value="Unassembled WGS sequence"/>
</dbReference>
<sequence length="39" mass="4445">MPNNIHILAQISVSSQSFSHGDDHIREKFMNFVTITVTE</sequence>
<comment type="caution">
    <text evidence="2">The sequence shown here is derived from an EMBL/GenBank/DDBJ whole genome shotgun (WGS) entry which is preliminary data.</text>
</comment>
<accession>A0A8S3ES14</accession>